<keyword evidence="9" id="KW-1185">Reference proteome</keyword>
<dbReference type="InterPro" id="IPR051473">
    <property type="entry name" value="P2Ox-like"/>
</dbReference>
<dbReference type="Pfam" id="PF00732">
    <property type="entry name" value="GMC_oxred_N"/>
    <property type="match status" value="1"/>
</dbReference>
<proteinExistence type="inferred from homology"/>
<gene>
    <name evidence="8" type="ORF">BJP37_17510</name>
</gene>
<dbReference type="RefSeq" id="WP_075900864.1">
    <property type="nucleotide sequence ID" value="NZ_MKZS01000001.1"/>
</dbReference>
<dbReference type="GO" id="GO:0016614">
    <property type="term" value="F:oxidoreductase activity, acting on CH-OH group of donors"/>
    <property type="evidence" value="ECO:0007669"/>
    <property type="project" value="InterPro"/>
</dbReference>
<dbReference type="AlphaFoldDB" id="A0A1U7N3L2"/>
<dbReference type="Pfam" id="PF05199">
    <property type="entry name" value="GMC_oxred_C"/>
    <property type="match status" value="1"/>
</dbReference>
<comment type="cofactor">
    <cofactor evidence="1">
        <name>FAD</name>
        <dbReference type="ChEBI" id="CHEBI:57692"/>
    </cofactor>
</comment>
<name>A0A1U7N3L2_9CYAN</name>
<evidence type="ECO:0000259" key="7">
    <source>
        <dbReference type="Pfam" id="PF05199"/>
    </source>
</evidence>
<dbReference type="PANTHER" id="PTHR42784">
    <property type="entry name" value="PYRANOSE 2-OXIDASE"/>
    <property type="match status" value="1"/>
</dbReference>
<accession>A0A1U7N3L2</accession>
<evidence type="ECO:0000313" key="8">
    <source>
        <dbReference type="EMBL" id="OLT60542.1"/>
    </source>
</evidence>
<dbReference type="PANTHER" id="PTHR42784:SF1">
    <property type="entry name" value="PYRANOSE 2-OXIDASE"/>
    <property type="match status" value="1"/>
</dbReference>
<sequence length="626" mass="69051">MSQSQTSIKFVTPEIVCNTVYDAVIVGAGVAGAIVAKQLSQQKKRVLILEAGTGKDLTLKGFQSYVETFYSAVAKNANAPYPVNPNALSPTDGIHRYFEEKGPLPISGSYTRVLGGTTMHWEGKTIRMLPEDFKFRSTYGHGLDWPLSYQDLQPYYRDAEYEIGVAGDVEEQKELGVPFAEGYVFPMKKLPPSYLDKQVDAGLTIEKSPNKVNKSVSIGEGDDSEDKELKLSTFPQGRNSEPNLDYKLFPHQGNGRNIDFVPEGMASVNPVEYGERCQGNANCVPICPVQAKYDARRTLNTINSAAEPVHLLSQAVASEVEIDPETGDIVAIHYKHYQDKSSPQHTVGTAKGSLFVLAAGAVENAKLMLASNLPSTSGLMGCHLMDHPFLLAWALMPENTGTMRGPLVTSGINTFRYGNFRKQQAAFAIDIHNDGWGWSGTGATDVVREAIDKQRKYGQELRDELIAKISPQLLLAFMCELPADPNNRVSIDPQYKDQLGNYRPVIHFDVPDYCKKTMAYARKLSSEIFESLGATEYSHYDKSDPAYFEYEGEGYWFRGGNHFSGTHVMGTTKNNSVVDKNQRSWDHQNLYLLGAGSMPSIGSSNTTLSIAALALLASREMLNDLK</sequence>
<keyword evidence="4" id="KW-0274">FAD</keyword>
<evidence type="ECO:0000256" key="4">
    <source>
        <dbReference type="ARBA" id="ARBA00022827"/>
    </source>
</evidence>
<dbReference type="InterPro" id="IPR007867">
    <property type="entry name" value="GMC_OxRtase_C"/>
</dbReference>
<dbReference type="Gene3D" id="3.50.50.60">
    <property type="entry name" value="FAD/NAD(P)-binding domain"/>
    <property type="match status" value="2"/>
</dbReference>
<keyword evidence="3" id="KW-0285">Flavoprotein</keyword>
<evidence type="ECO:0000256" key="3">
    <source>
        <dbReference type="ARBA" id="ARBA00022630"/>
    </source>
</evidence>
<evidence type="ECO:0000256" key="5">
    <source>
        <dbReference type="ARBA" id="ARBA00023002"/>
    </source>
</evidence>
<protein>
    <submittedName>
        <fullName evidence="8">Dehydrogenase</fullName>
    </submittedName>
</protein>
<feature type="domain" description="Glucose-methanol-choline oxidoreductase N-terminal" evidence="6">
    <location>
        <begin position="277"/>
        <end position="388"/>
    </location>
</feature>
<evidence type="ECO:0000256" key="1">
    <source>
        <dbReference type="ARBA" id="ARBA00001974"/>
    </source>
</evidence>
<dbReference type="GO" id="GO:0050660">
    <property type="term" value="F:flavin adenine dinucleotide binding"/>
    <property type="evidence" value="ECO:0007669"/>
    <property type="project" value="InterPro"/>
</dbReference>
<evidence type="ECO:0000313" key="9">
    <source>
        <dbReference type="Proteomes" id="UP000186657"/>
    </source>
</evidence>
<comment type="similarity">
    <text evidence="2">Belongs to the GMC oxidoreductase family.</text>
</comment>
<dbReference type="SUPFAM" id="SSF51905">
    <property type="entry name" value="FAD/NAD(P)-binding domain"/>
    <property type="match status" value="1"/>
</dbReference>
<dbReference type="EMBL" id="MKZS01000001">
    <property type="protein sequence ID" value="OLT60542.1"/>
    <property type="molecule type" value="Genomic_DNA"/>
</dbReference>
<dbReference type="InterPro" id="IPR000172">
    <property type="entry name" value="GMC_OxRdtase_N"/>
</dbReference>
<evidence type="ECO:0000256" key="2">
    <source>
        <dbReference type="ARBA" id="ARBA00010790"/>
    </source>
</evidence>
<dbReference type="InterPro" id="IPR036188">
    <property type="entry name" value="FAD/NAD-bd_sf"/>
</dbReference>
<dbReference type="Pfam" id="PF13450">
    <property type="entry name" value="NAD_binding_8"/>
    <property type="match status" value="1"/>
</dbReference>
<evidence type="ECO:0000259" key="6">
    <source>
        <dbReference type="Pfam" id="PF00732"/>
    </source>
</evidence>
<organism evidence="8 9">
    <name type="scientific">Moorena bouillonii PNG</name>
    <dbReference type="NCBI Taxonomy" id="568701"/>
    <lineage>
        <taxon>Bacteria</taxon>
        <taxon>Bacillati</taxon>
        <taxon>Cyanobacteriota</taxon>
        <taxon>Cyanophyceae</taxon>
        <taxon>Coleofasciculales</taxon>
        <taxon>Coleofasciculaceae</taxon>
        <taxon>Moorena</taxon>
    </lineage>
</organism>
<comment type="caution">
    <text evidence="8">The sequence shown here is derived from an EMBL/GenBank/DDBJ whole genome shotgun (WGS) entry which is preliminary data.</text>
</comment>
<feature type="domain" description="Glucose-methanol-choline oxidoreductase C-terminal" evidence="7">
    <location>
        <begin position="486"/>
        <end position="614"/>
    </location>
</feature>
<reference evidence="8 9" key="1">
    <citation type="submission" date="2016-10" db="EMBL/GenBank/DDBJ databases">
        <title>Comparative genomics uncovers the prolific and rare metabolic potential of the cyanobacterial genus Moorea.</title>
        <authorList>
            <person name="Leao T."/>
            <person name="Castelao G."/>
            <person name="Korobeynikov A."/>
            <person name="Monroe E.A."/>
            <person name="Podell S."/>
            <person name="Glukhov E."/>
            <person name="Allen E."/>
            <person name="Gerwick W.H."/>
            <person name="Gerwick L."/>
        </authorList>
    </citation>
    <scope>NUCLEOTIDE SEQUENCE [LARGE SCALE GENOMIC DNA]</scope>
    <source>
        <strain evidence="8 9">PNG5-198</strain>
    </source>
</reference>
<dbReference type="Proteomes" id="UP000186657">
    <property type="component" value="Unassembled WGS sequence"/>
</dbReference>
<keyword evidence="5" id="KW-0560">Oxidoreductase</keyword>